<feature type="domain" description="Adenylosuccinate lyase C-terminal" evidence="3">
    <location>
        <begin position="368"/>
        <end position="443"/>
    </location>
</feature>
<proteinExistence type="inferred from homology"/>
<dbReference type="OrthoDB" id="9768878at2"/>
<evidence type="ECO:0000313" key="4">
    <source>
        <dbReference type="EMBL" id="RQN08998.1"/>
    </source>
</evidence>
<keyword evidence="5" id="KW-1185">Reference proteome</keyword>
<comment type="similarity">
    <text evidence="2">Belongs to the class-II fumarase/aspartase family.</text>
</comment>
<name>A0A3N6X5Q1_9ACTN</name>
<evidence type="ECO:0000256" key="2">
    <source>
        <dbReference type="ARBA" id="ARBA00034772"/>
    </source>
</evidence>
<dbReference type="SMART" id="SM00998">
    <property type="entry name" value="ADSL_C"/>
    <property type="match status" value="1"/>
</dbReference>
<dbReference type="RefSeq" id="WP_124236006.1">
    <property type="nucleotide sequence ID" value="NZ_JBHUFI010000001.1"/>
</dbReference>
<evidence type="ECO:0000256" key="1">
    <source>
        <dbReference type="ARBA" id="ARBA00023239"/>
    </source>
</evidence>
<gene>
    <name evidence="4" type="ORF">EHW97_04690</name>
</gene>
<evidence type="ECO:0000313" key="5">
    <source>
        <dbReference type="Proteomes" id="UP000275225"/>
    </source>
</evidence>
<dbReference type="PANTHER" id="PTHR43172">
    <property type="entry name" value="ADENYLOSUCCINATE LYASE"/>
    <property type="match status" value="1"/>
</dbReference>
<accession>A0A3N6X5Q1</accession>
<dbReference type="InterPro" id="IPR000362">
    <property type="entry name" value="Fumarate_lyase_fam"/>
</dbReference>
<reference evidence="4 5" key="1">
    <citation type="submission" date="2018-11" db="EMBL/GenBank/DDBJ databases">
        <authorList>
            <person name="Li F."/>
        </authorList>
    </citation>
    <scope>NUCLEOTIDE SEQUENCE [LARGE SCALE GENOMIC DNA]</scope>
    <source>
        <strain evidence="4 5">YS17T</strain>
    </source>
</reference>
<dbReference type="PRINTS" id="PR00149">
    <property type="entry name" value="FUMRATELYASE"/>
</dbReference>
<keyword evidence="1" id="KW-0456">Lyase</keyword>
<dbReference type="Gene3D" id="1.10.40.30">
    <property type="entry name" value="Fumarase/aspartase (C-terminal domain)"/>
    <property type="match status" value="1"/>
</dbReference>
<dbReference type="Proteomes" id="UP000275225">
    <property type="component" value="Unassembled WGS sequence"/>
</dbReference>
<keyword evidence="4" id="KW-0413">Isomerase</keyword>
<dbReference type="PANTHER" id="PTHR43172:SF2">
    <property type="entry name" value="ADENYLOSUCCINATE LYASE C-TERMINAL DOMAIN-CONTAINING PROTEIN"/>
    <property type="match status" value="1"/>
</dbReference>
<dbReference type="InterPro" id="IPR022761">
    <property type="entry name" value="Fumarate_lyase_N"/>
</dbReference>
<protein>
    <submittedName>
        <fullName evidence="4">3-carboxy-cis,cis-muconate cycloisomerase</fullName>
    </submittedName>
</protein>
<dbReference type="AlphaFoldDB" id="A0A3N6X5Q1"/>
<sequence>MTTPMPARGLDLLAELYGDREMAAVFSASNTIDGWKKVEAALAHAQGRLGIIDPERAAAIEQVCADPASIDEDALWESARNVGYPILGLVRQLDAALAPQHRGSVHLGATTQDIMDSGLALQLDAALAVLERRLRSLGDALAALTAEHAETVMAGRTHGQQAVPTTLGAKLGVYLAEVTRHRSRLLECRDDVRRVSLFGAGGTSDALGDRAAKIRTIVAERLGLVDATVPWHASRDAIVHVAAVCVGSATSASRLAREVTDLSRTEIGEVTEAVGHHRGASSTMPQKSNPIFSESIIGFAVSARTAFTGLSRAAEVGHERSAGEWQIEWSLIPALFVDTASALALAAELVETLAVHPDRMRANLDADGGLIMSESAMIALAPHLGREEAHDAVYALAQQARRECVTLQQVLTAWLADHPHLPSIELDATTATGDASQIAAAAVGAWRSELATHPRPWKDPA</sequence>
<dbReference type="SUPFAM" id="SSF48557">
    <property type="entry name" value="L-aspartase-like"/>
    <property type="match status" value="1"/>
</dbReference>
<dbReference type="Pfam" id="PF10397">
    <property type="entry name" value="ADSL_C"/>
    <property type="match status" value="1"/>
</dbReference>
<dbReference type="EMBL" id="RQJX01000004">
    <property type="protein sequence ID" value="RQN08998.1"/>
    <property type="molecule type" value="Genomic_DNA"/>
</dbReference>
<dbReference type="GO" id="GO:0016853">
    <property type="term" value="F:isomerase activity"/>
    <property type="evidence" value="ECO:0007669"/>
    <property type="project" value="UniProtKB-KW"/>
</dbReference>
<dbReference type="PRINTS" id="PR00145">
    <property type="entry name" value="ARGSUCLYASE"/>
</dbReference>
<evidence type="ECO:0000259" key="3">
    <source>
        <dbReference type="SMART" id="SM00998"/>
    </source>
</evidence>
<dbReference type="InterPro" id="IPR019468">
    <property type="entry name" value="AdenyloSucc_lyase_C"/>
</dbReference>
<dbReference type="InterPro" id="IPR008948">
    <property type="entry name" value="L-Aspartase-like"/>
</dbReference>
<comment type="caution">
    <text evidence="4">The sequence shown here is derived from an EMBL/GenBank/DDBJ whole genome shotgun (WGS) entry which is preliminary data.</text>
</comment>
<dbReference type="GO" id="GO:0016829">
    <property type="term" value="F:lyase activity"/>
    <property type="evidence" value="ECO:0007669"/>
    <property type="project" value="UniProtKB-KW"/>
</dbReference>
<dbReference type="Pfam" id="PF00206">
    <property type="entry name" value="Lyase_1"/>
    <property type="match status" value="1"/>
</dbReference>
<organism evidence="4 5">
    <name type="scientific">Aeromicrobium camelliae</name>
    <dbReference type="NCBI Taxonomy" id="1538144"/>
    <lineage>
        <taxon>Bacteria</taxon>
        <taxon>Bacillati</taxon>
        <taxon>Actinomycetota</taxon>
        <taxon>Actinomycetes</taxon>
        <taxon>Propionibacteriales</taxon>
        <taxon>Nocardioidaceae</taxon>
        <taxon>Aeromicrobium</taxon>
    </lineage>
</organism>
<dbReference type="Gene3D" id="1.20.200.10">
    <property type="entry name" value="Fumarase/aspartase (Central domain)"/>
    <property type="match status" value="1"/>
</dbReference>